<evidence type="ECO:0000256" key="2">
    <source>
        <dbReference type="ARBA" id="ARBA00012104"/>
    </source>
</evidence>
<dbReference type="OrthoDB" id="2104723at2759"/>
<dbReference type="InterPro" id="IPR004625">
    <property type="entry name" value="PyrdxlKinase"/>
</dbReference>
<dbReference type="EC" id="2.7.1.35" evidence="2"/>
<dbReference type="CDD" id="cd01173">
    <property type="entry name" value="pyridoxal_pyridoxamine_kinase"/>
    <property type="match status" value="1"/>
</dbReference>
<dbReference type="GO" id="GO:0005829">
    <property type="term" value="C:cytosol"/>
    <property type="evidence" value="ECO:0007669"/>
    <property type="project" value="TreeGrafter"/>
</dbReference>
<proteinExistence type="inferred from homology"/>
<organism evidence="8 9">
    <name type="scientific">Maudiozyma saulgeensis</name>
    <dbReference type="NCBI Taxonomy" id="1789683"/>
    <lineage>
        <taxon>Eukaryota</taxon>
        <taxon>Fungi</taxon>
        <taxon>Dikarya</taxon>
        <taxon>Ascomycota</taxon>
        <taxon>Saccharomycotina</taxon>
        <taxon>Saccharomycetes</taxon>
        <taxon>Saccharomycetales</taxon>
        <taxon>Saccharomycetaceae</taxon>
        <taxon>Maudiozyma</taxon>
    </lineage>
</organism>
<dbReference type="NCBIfam" id="TIGR00687">
    <property type="entry name" value="pyridox_kin"/>
    <property type="match status" value="1"/>
</dbReference>
<keyword evidence="3" id="KW-0808">Transferase</keyword>
<dbReference type="PANTHER" id="PTHR10534">
    <property type="entry name" value="PYRIDOXAL KINASE"/>
    <property type="match status" value="1"/>
</dbReference>
<gene>
    <name evidence="8" type="ORF">KASA_0K02574G</name>
</gene>
<dbReference type="GO" id="GO:0008478">
    <property type="term" value="F:pyridoxal kinase activity"/>
    <property type="evidence" value="ECO:0007669"/>
    <property type="project" value="UniProtKB-EC"/>
</dbReference>
<evidence type="ECO:0000259" key="7">
    <source>
        <dbReference type="Pfam" id="PF08543"/>
    </source>
</evidence>
<dbReference type="PANTHER" id="PTHR10534:SF12">
    <property type="entry name" value="PYRIDOXAL KINASE BUD17-RELATED"/>
    <property type="match status" value="1"/>
</dbReference>
<dbReference type="GO" id="GO:0005524">
    <property type="term" value="F:ATP binding"/>
    <property type="evidence" value="ECO:0007669"/>
    <property type="project" value="UniProtKB-KW"/>
</dbReference>
<keyword evidence="4" id="KW-0547">Nucleotide-binding</keyword>
<evidence type="ECO:0000256" key="4">
    <source>
        <dbReference type="ARBA" id="ARBA00022741"/>
    </source>
</evidence>
<reference evidence="8 9" key="1">
    <citation type="submission" date="2017-04" db="EMBL/GenBank/DDBJ databases">
        <authorList>
            <person name="Afonso C.L."/>
            <person name="Miller P.J."/>
            <person name="Scott M.A."/>
            <person name="Spackman E."/>
            <person name="Goraichik I."/>
            <person name="Dimitrov K.M."/>
            <person name="Suarez D.L."/>
            <person name="Swayne D.E."/>
        </authorList>
    </citation>
    <scope>NUCLEOTIDE SEQUENCE [LARGE SCALE GENOMIC DNA]</scope>
</reference>
<evidence type="ECO:0000256" key="5">
    <source>
        <dbReference type="ARBA" id="ARBA00022777"/>
    </source>
</evidence>
<dbReference type="AlphaFoldDB" id="A0A1X7R7D5"/>
<name>A0A1X7R7D5_9SACH</name>
<accession>A0A1X7R7D5</accession>
<feature type="domain" description="Pyridoxamine kinase/Phosphomethylpyrimidine kinase" evidence="7">
    <location>
        <begin position="77"/>
        <end position="256"/>
    </location>
</feature>
<evidence type="ECO:0000313" key="8">
    <source>
        <dbReference type="EMBL" id="SMN21583.1"/>
    </source>
</evidence>
<keyword evidence="6" id="KW-0067">ATP-binding</keyword>
<evidence type="ECO:0000256" key="1">
    <source>
        <dbReference type="ARBA" id="ARBA00008805"/>
    </source>
</evidence>
<dbReference type="Proteomes" id="UP000196158">
    <property type="component" value="Unassembled WGS sequence"/>
</dbReference>
<protein>
    <recommendedName>
        <fullName evidence="2">pyridoxal kinase</fullName>
        <ecNumber evidence="2">2.7.1.35</ecNumber>
    </recommendedName>
</protein>
<dbReference type="InterPro" id="IPR013749">
    <property type="entry name" value="PM/HMP-P_kinase-1"/>
</dbReference>
<dbReference type="GO" id="GO:0009443">
    <property type="term" value="P:pyridoxal 5'-phosphate salvage"/>
    <property type="evidence" value="ECO:0007669"/>
    <property type="project" value="InterPro"/>
</dbReference>
<sequence>MVEETRQILSIQSHVVHGYVGNKAATFPLQYRGWNVDALNTVQFSNHPGYGSFTGFREDEENLYKIIESGLVNGLGIKYNAILTGYLPSVDSLQGISRLVNDLCLQKQIPWILDPVLGDNGKLYVDMECVTMYKKILSTCQVYLTVPNQFEMETLTGMKITNMNTLKQSFQKFHQLYPGVQRVIVSSIDFPTNLKQKPNCNTYTVAFTEFSNFDNFQYFTVDKIEAHFNGSGDLFSALLVDMLFPTSDREVSVSLAVAVGKALDLTHQILNKTYRLTVKLSGAQSGTHPHPPSVPHIKDLKLIQSAELLRVRTEDIDIRYPLSQV</sequence>
<dbReference type="Gene3D" id="3.40.1190.20">
    <property type="match status" value="1"/>
</dbReference>
<dbReference type="InterPro" id="IPR029056">
    <property type="entry name" value="Ribokinase-like"/>
</dbReference>
<evidence type="ECO:0000256" key="3">
    <source>
        <dbReference type="ARBA" id="ARBA00022679"/>
    </source>
</evidence>
<keyword evidence="5 8" id="KW-0418">Kinase</keyword>
<dbReference type="EMBL" id="FXLY01000008">
    <property type="protein sequence ID" value="SMN21583.1"/>
    <property type="molecule type" value="Genomic_DNA"/>
</dbReference>
<comment type="similarity">
    <text evidence="1">Belongs to the pyridoxine kinase family.</text>
</comment>
<dbReference type="Pfam" id="PF08543">
    <property type="entry name" value="Phos_pyr_kin"/>
    <property type="match status" value="1"/>
</dbReference>
<evidence type="ECO:0000256" key="6">
    <source>
        <dbReference type="ARBA" id="ARBA00022840"/>
    </source>
</evidence>
<keyword evidence="9" id="KW-1185">Reference proteome</keyword>
<evidence type="ECO:0000313" key="9">
    <source>
        <dbReference type="Proteomes" id="UP000196158"/>
    </source>
</evidence>
<dbReference type="SUPFAM" id="SSF53613">
    <property type="entry name" value="Ribokinase-like"/>
    <property type="match status" value="1"/>
</dbReference>
<dbReference type="STRING" id="1789683.A0A1X7R7D5"/>